<keyword evidence="3" id="KW-0808">Transferase</keyword>
<dbReference type="InterPro" id="IPR028098">
    <property type="entry name" value="Glyco_trans_4-like_N"/>
</dbReference>
<dbReference type="Pfam" id="PF00534">
    <property type="entry name" value="Glycos_transf_1"/>
    <property type="match status" value="1"/>
</dbReference>
<dbReference type="Proteomes" id="UP000179362">
    <property type="component" value="Unassembled WGS sequence"/>
</dbReference>
<dbReference type="AlphaFoldDB" id="A0A1F6TWM2"/>
<organism evidence="3 4">
    <name type="scientific">Candidatus Muproteobacteria bacterium RIFCSPHIGHO2_02_FULL_65_16</name>
    <dbReference type="NCBI Taxonomy" id="1817766"/>
    <lineage>
        <taxon>Bacteria</taxon>
        <taxon>Pseudomonadati</taxon>
        <taxon>Pseudomonadota</taxon>
        <taxon>Candidatus Muproteobacteria</taxon>
    </lineage>
</organism>
<gene>
    <name evidence="3" type="ORF">A3B81_03265</name>
</gene>
<dbReference type="PANTHER" id="PTHR45947">
    <property type="entry name" value="SULFOQUINOVOSYL TRANSFERASE SQD2"/>
    <property type="match status" value="1"/>
</dbReference>
<comment type="caution">
    <text evidence="3">The sequence shown here is derived from an EMBL/GenBank/DDBJ whole genome shotgun (WGS) entry which is preliminary data.</text>
</comment>
<evidence type="ECO:0000313" key="3">
    <source>
        <dbReference type="EMBL" id="OGI49507.1"/>
    </source>
</evidence>
<proteinExistence type="predicted"/>
<dbReference type="GO" id="GO:0016757">
    <property type="term" value="F:glycosyltransferase activity"/>
    <property type="evidence" value="ECO:0007669"/>
    <property type="project" value="InterPro"/>
</dbReference>
<dbReference type="InterPro" id="IPR050194">
    <property type="entry name" value="Glycosyltransferase_grp1"/>
</dbReference>
<dbReference type="EMBL" id="MFTA01000112">
    <property type="protein sequence ID" value="OGI49507.1"/>
    <property type="molecule type" value="Genomic_DNA"/>
</dbReference>
<accession>A0A1F6TWM2</accession>
<evidence type="ECO:0000259" key="2">
    <source>
        <dbReference type="Pfam" id="PF13439"/>
    </source>
</evidence>
<dbReference type="PANTHER" id="PTHR45947:SF3">
    <property type="entry name" value="SULFOQUINOVOSYL TRANSFERASE SQD2"/>
    <property type="match status" value="1"/>
</dbReference>
<dbReference type="Gene3D" id="3.40.50.2000">
    <property type="entry name" value="Glycogen Phosphorylase B"/>
    <property type="match status" value="2"/>
</dbReference>
<reference evidence="3 4" key="1">
    <citation type="journal article" date="2016" name="Nat. Commun.">
        <title>Thousands of microbial genomes shed light on interconnected biogeochemical processes in an aquifer system.</title>
        <authorList>
            <person name="Anantharaman K."/>
            <person name="Brown C.T."/>
            <person name="Hug L.A."/>
            <person name="Sharon I."/>
            <person name="Castelle C.J."/>
            <person name="Probst A.J."/>
            <person name="Thomas B.C."/>
            <person name="Singh A."/>
            <person name="Wilkins M.J."/>
            <person name="Karaoz U."/>
            <person name="Brodie E.L."/>
            <person name="Williams K.H."/>
            <person name="Hubbard S.S."/>
            <person name="Banfield J.F."/>
        </authorList>
    </citation>
    <scope>NUCLEOTIDE SEQUENCE [LARGE SCALE GENOMIC DNA]</scope>
</reference>
<feature type="domain" description="Glycosyltransferase subfamily 4-like N-terminal" evidence="2">
    <location>
        <begin position="25"/>
        <end position="179"/>
    </location>
</feature>
<evidence type="ECO:0000313" key="4">
    <source>
        <dbReference type="Proteomes" id="UP000179362"/>
    </source>
</evidence>
<dbReference type="SUPFAM" id="SSF53756">
    <property type="entry name" value="UDP-Glycosyltransferase/glycogen phosphorylase"/>
    <property type="match status" value="1"/>
</dbReference>
<name>A0A1F6TWM2_9PROT</name>
<sequence>MARPGAGASGPTHLNIVHTEASLGWGGQEIRILTEAEGMLRRGHRVTLLCPPEARIHAEARARGVPVTTLPIGRKNLRGLLALYRWLKAHPVDVINTHSSTDTWLVALGCALLKNPPPLVRTRHISSPIPDNAPTRWLYRRATRHIITTGEALRRQLIEQNGYPAGHISSIPTGIDTARFAPGDRLAARARLGLPPDAAVVGIVATLRSWKGHSYLLDAFARLDRDDVRLLIVGDGPGRPYIERQARELNIHDRVVMPGNQGDVLPWLQSMDIFVLPSYANEGVPQAVMQAMACGLPVISTNIGGIPEAVQHEVTGIMVEPKNIGALTAAMRRLLGDSGLRARLGAAARVVAESRFGLGPMLERMEVLFAGVHSARRPQAGRVFHDDTR</sequence>
<dbReference type="InterPro" id="IPR001296">
    <property type="entry name" value="Glyco_trans_1"/>
</dbReference>
<dbReference type="CDD" id="cd03801">
    <property type="entry name" value="GT4_PimA-like"/>
    <property type="match status" value="1"/>
</dbReference>
<evidence type="ECO:0000259" key="1">
    <source>
        <dbReference type="Pfam" id="PF00534"/>
    </source>
</evidence>
<feature type="domain" description="Glycosyl transferase family 1" evidence="1">
    <location>
        <begin position="187"/>
        <end position="349"/>
    </location>
</feature>
<dbReference type="Pfam" id="PF13439">
    <property type="entry name" value="Glyco_transf_4"/>
    <property type="match status" value="1"/>
</dbReference>
<protein>
    <submittedName>
        <fullName evidence="3">Glycosyl transferase family 1</fullName>
    </submittedName>
</protein>